<dbReference type="GeneID" id="9619986"/>
<keyword evidence="2" id="KW-0472">Membrane</keyword>
<dbReference type="RefSeq" id="XP_002956654.1">
    <property type="nucleotide sequence ID" value="XM_002956608.1"/>
</dbReference>
<reference evidence="3 4" key="1">
    <citation type="journal article" date="2010" name="Science">
        <title>Genomic analysis of organismal complexity in the multicellular green alga Volvox carteri.</title>
        <authorList>
            <person name="Prochnik S.E."/>
            <person name="Umen J."/>
            <person name="Nedelcu A.M."/>
            <person name="Hallmann A."/>
            <person name="Miller S.M."/>
            <person name="Nishii I."/>
            <person name="Ferris P."/>
            <person name="Kuo A."/>
            <person name="Mitros T."/>
            <person name="Fritz-Laylin L.K."/>
            <person name="Hellsten U."/>
            <person name="Chapman J."/>
            <person name="Simakov O."/>
            <person name="Rensing S.A."/>
            <person name="Terry A."/>
            <person name="Pangilinan J."/>
            <person name="Kapitonov V."/>
            <person name="Jurka J."/>
            <person name="Salamov A."/>
            <person name="Shapiro H."/>
            <person name="Schmutz J."/>
            <person name="Grimwood J."/>
            <person name="Lindquist E."/>
            <person name="Lucas S."/>
            <person name="Grigoriev I.V."/>
            <person name="Schmitt R."/>
            <person name="Kirk D."/>
            <person name="Rokhsar D.S."/>
        </authorList>
    </citation>
    <scope>NUCLEOTIDE SEQUENCE [LARGE SCALE GENOMIC DNA]</scope>
    <source>
        <strain evidence="4">f. Nagariensis / Eve</strain>
    </source>
</reference>
<keyword evidence="4" id="KW-1185">Reference proteome</keyword>
<dbReference type="InParanoid" id="D8UDF8"/>
<proteinExistence type="predicted"/>
<dbReference type="EMBL" id="GL378384">
    <property type="protein sequence ID" value="EFJ42256.1"/>
    <property type="molecule type" value="Genomic_DNA"/>
</dbReference>
<organism evidence="4">
    <name type="scientific">Volvox carteri f. nagariensis</name>
    <dbReference type="NCBI Taxonomy" id="3068"/>
    <lineage>
        <taxon>Eukaryota</taxon>
        <taxon>Viridiplantae</taxon>
        <taxon>Chlorophyta</taxon>
        <taxon>core chlorophytes</taxon>
        <taxon>Chlorophyceae</taxon>
        <taxon>CS clade</taxon>
        <taxon>Chlamydomonadales</taxon>
        <taxon>Volvocaceae</taxon>
        <taxon>Volvox</taxon>
    </lineage>
</organism>
<feature type="transmembrane region" description="Helical" evidence="2">
    <location>
        <begin position="160"/>
        <end position="182"/>
    </location>
</feature>
<evidence type="ECO:0000313" key="4">
    <source>
        <dbReference type="Proteomes" id="UP000001058"/>
    </source>
</evidence>
<dbReference type="OrthoDB" id="539363at2759"/>
<feature type="region of interest" description="Disordered" evidence="1">
    <location>
        <begin position="527"/>
        <end position="636"/>
    </location>
</feature>
<feature type="transmembrane region" description="Helical" evidence="2">
    <location>
        <begin position="267"/>
        <end position="285"/>
    </location>
</feature>
<name>D8UDF8_VOLCA</name>
<evidence type="ECO:0000256" key="1">
    <source>
        <dbReference type="SAM" id="MobiDB-lite"/>
    </source>
</evidence>
<feature type="transmembrane region" description="Helical" evidence="2">
    <location>
        <begin position="228"/>
        <end position="255"/>
    </location>
</feature>
<accession>D8UDF8</accession>
<dbReference type="eggNOG" id="ENOG502QRPB">
    <property type="taxonomic scope" value="Eukaryota"/>
</dbReference>
<feature type="transmembrane region" description="Helical" evidence="2">
    <location>
        <begin position="12"/>
        <end position="31"/>
    </location>
</feature>
<feature type="compositionally biased region" description="Polar residues" evidence="1">
    <location>
        <begin position="573"/>
        <end position="590"/>
    </location>
</feature>
<feature type="compositionally biased region" description="Low complexity" evidence="1">
    <location>
        <begin position="615"/>
        <end position="625"/>
    </location>
</feature>
<sequence>MSLPRAGGPVALPALGLLWGSCSGLALLLHAELPVPMERANSRLFPDSKVQVEREIFRATKAALLAVIASHALLMAFALKLKMTSALRRRAAAAAAGRDHANGGSASAAAHGGAQPSFGISPSDLLCGLVPSAVFTNYCAMLKMEGAGALALQRLAQEGLAWVPTLGNLLTLAALGLGLALNCFLNGGLGAPEAIFMLAPILLLLSQDVLILPGLSERQRYCPPQLAISAYLLLTGVVQAVTDVLVGGGAAAAAVGLPPALYLLKELGLAALAVPHHIIFLRYLWTLRAESWGTALLVAAPVCVLPLAMCDVPALRFFGAVGSMVAVLQYFSMKHILDCDIEYPEPDTCGLSLLNGVRMQLQPGQALAIQFRNLNSSSAQLSRLVISAEHMSATLTFQAGSSVGGGDAVIIGPQRLFLISGMCPNIAALTSCLHDAFHGVPQYRACQSCFGINVVAELWDLVSSTGYEHLPMVGTAATVGDTSYFRSQLPADGSVLYFLASASSGTVLLDYARAARLLYLPSAQVSYSPPGKKSFGGIRGTENGPPGVRRGPSVVVGGGSSSSDSKGADGSSTGNDTATDGSSKGSNTAGDRQPPPGSIPSCDDRGTSSSSCRANISDNNSGINSPPSPSFYSTTGGAKCQQRIPLLYLMVLAAVAQRLGDGVLLPLAP</sequence>
<dbReference type="KEGG" id="vcn:VOLCADRAFT_107353"/>
<dbReference type="AlphaFoldDB" id="D8UDF8"/>
<feature type="compositionally biased region" description="Low complexity" evidence="1">
    <location>
        <begin position="544"/>
        <end position="572"/>
    </location>
</feature>
<evidence type="ECO:0000313" key="3">
    <source>
        <dbReference type="EMBL" id="EFJ42256.1"/>
    </source>
</evidence>
<keyword evidence="2" id="KW-0812">Transmembrane</keyword>
<feature type="transmembrane region" description="Helical" evidence="2">
    <location>
        <begin position="292"/>
        <end position="309"/>
    </location>
</feature>
<feature type="transmembrane region" description="Helical" evidence="2">
    <location>
        <begin position="194"/>
        <end position="216"/>
    </location>
</feature>
<dbReference type="Proteomes" id="UP000001058">
    <property type="component" value="Unassembled WGS sequence"/>
</dbReference>
<dbReference type="PANTHER" id="PTHR35313">
    <property type="entry name" value="NO EXINE FORMATION 1"/>
    <property type="match status" value="1"/>
</dbReference>
<evidence type="ECO:0000256" key="2">
    <source>
        <dbReference type="SAM" id="Phobius"/>
    </source>
</evidence>
<gene>
    <name evidence="3" type="ORF">VOLCADRAFT_107353</name>
</gene>
<protein>
    <submittedName>
        <fullName evidence="3">Uncharacterized protein</fullName>
    </submittedName>
</protein>
<dbReference type="PROSITE" id="PS51257">
    <property type="entry name" value="PROKAR_LIPOPROTEIN"/>
    <property type="match status" value="1"/>
</dbReference>
<dbReference type="PANTHER" id="PTHR35313:SF1">
    <property type="entry name" value="NO EXINE FORMATION 1"/>
    <property type="match status" value="1"/>
</dbReference>
<keyword evidence="2" id="KW-1133">Transmembrane helix</keyword>
<feature type="transmembrane region" description="Helical" evidence="2">
    <location>
        <begin position="62"/>
        <end position="81"/>
    </location>
</feature>